<name>C5KZH0_PERM5</name>
<evidence type="ECO:0000313" key="3">
    <source>
        <dbReference type="Proteomes" id="UP000007800"/>
    </source>
</evidence>
<organism evidence="3">
    <name type="scientific">Perkinsus marinus (strain ATCC 50983 / TXsc)</name>
    <dbReference type="NCBI Taxonomy" id="423536"/>
    <lineage>
        <taxon>Eukaryota</taxon>
        <taxon>Sar</taxon>
        <taxon>Alveolata</taxon>
        <taxon>Perkinsozoa</taxon>
        <taxon>Perkinsea</taxon>
        <taxon>Perkinsida</taxon>
        <taxon>Perkinsidae</taxon>
        <taxon>Perkinsus</taxon>
    </lineage>
</organism>
<feature type="region of interest" description="Disordered" evidence="1">
    <location>
        <begin position="83"/>
        <end position="102"/>
    </location>
</feature>
<dbReference type="InParanoid" id="C5KZH0"/>
<proteinExistence type="predicted"/>
<feature type="compositionally biased region" description="Basic and acidic residues" evidence="1">
    <location>
        <begin position="44"/>
        <end position="73"/>
    </location>
</feature>
<dbReference type="RefSeq" id="XP_002778335.1">
    <property type="nucleotide sequence ID" value="XM_002778289.1"/>
</dbReference>
<keyword evidence="3" id="KW-1185">Reference proteome</keyword>
<protein>
    <submittedName>
        <fullName evidence="2">Uncharacterized protein</fullName>
    </submittedName>
</protein>
<accession>C5KZH0</accession>
<evidence type="ECO:0000313" key="2">
    <source>
        <dbReference type="EMBL" id="EER10130.1"/>
    </source>
</evidence>
<dbReference type="AlphaFoldDB" id="C5KZH0"/>
<evidence type="ECO:0000256" key="1">
    <source>
        <dbReference type="SAM" id="MobiDB-lite"/>
    </source>
</evidence>
<dbReference type="EMBL" id="GG677829">
    <property type="protein sequence ID" value="EER10130.1"/>
    <property type="molecule type" value="Genomic_DNA"/>
</dbReference>
<feature type="compositionally biased region" description="Polar residues" evidence="1">
    <location>
        <begin position="1"/>
        <end position="12"/>
    </location>
</feature>
<dbReference type="Proteomes" id="UP000007800">
    <property type="component" value="Unassembled WGS sequence"/>
</dbReference>
<gene>
    <name evidence="2" type="ORF">Pmar_PMAR009765</name>
</gene>
<feature type="compositionally biased region" description="Basic and acidic residues" evidence="1">
    <location>
        <begin position="89"/>
        <end position="102"/>
    </location>
</feature>
<feature type="region of interest" description="Disordered" evidence="1">
    <location>
        <begin position="1"/>
        <end position="74"/>
    </location>
</feature>
<dbReference type="GeneID" id="9038521"/>
<sequence>MVSEDAASSSGKDVNYDYDFECSSSGEELDGRRIEEEYITTAIEEPRDSDSQATHELHTDGLPEESSTTKDIPKVMSVEGVYNDEEDMPETRYPSDVDRTPRDESANLFTVHATATRPHCGKQKPRHRRGGVMVVELSNHIEVARTLSYNDILAEAIMFEPKVA</sequence>
<reference evidence="2 3" key="1">
    <citation type="submission" date="2008-07" db="EMBL/GenBank/DDBJ databases">
        <authorList>
            <person name="El-Sayed N."/>
            <person name="Caler E."/>
            <person name="Inman J."/>
            <person name="Amedeo P."/>
            <person name="Hass B."/>
            <person name="Wortman J."/>
        </authorList>
    </citation>
    <scope>NUCLEOTIDE SEQUENCE [LARGE SCALE GENOMIC DNA]</scope>
    <source>
        <strain evidence="3">ATCC 50983 / TXsc</strain>
    </source>
</reference>